<keyword evidence="3" id="KW-1185">Reference proteome</keyword>
<feature type="domain" description="Fe2OG dioxygenase" evidence="1">
    <location>
        <begin position="123"/>
        <end position="221"/>
    </location>
</feature>
<dbReference type="Gene3D" id="2.60.120.590">
    <property type="entry name" value="Alpha-ketoglutarate-dependent dioxygenase AlkB-like"/>
    <property type="match status" value="1"/>
</dbReference>
<reference evidence="2 3" key="1">
    <citation type="submission" date="2023-11" db="EMBL/GenBank/DDBJ databases">
        <title>Analysis of the Genomes of Mucilaginibacter gossypii cycad 4 and M. sabulilitoris SNA2: microbes with the potential for plant growth promotion.</title>
        <authorList>
            <person name="Hirsch A.M."/>
            <person name="Humm E."/>
            <person name="Rubbi M."/>
            <person name="Del Vecchio G."/>
            <person name="Ha S.M."/>
            <person name="Pellegrini M."/>
            <person name="Gunsalus R.P."/>
        </authorList>
    </citation>
    <scope>NUCLEOTIDE SEQUENCE [LARGE SCALE GENOMIC DNA]</scope>
    <source>
        <strain evidence="2 3">SNA2</strain>
    </source>
</reference>
<dbReference type="Proteomes" id="UP001324380">
    <property type="component" value="Chromosome"/>
</dbReference>
<accession>A0ABZ0TVU8</accession>
<proteinExistence type="predicted"/>
<dbReference type="InterPro" id="IPR005123">
    <property type="entry name" value="Oxoglu/Fe-dep_dioxygenase_dom"/>
</dbReference>
<dbReference type="RefSeq" id="WP_321565034.1">
    <property type="nucleotide sequence ID" value="NZ_CP139558.1"/>
</dbReference>
<dbReference type="EMBL" id="CP139558">
    <property type="protein sequence ID" value="WPU95929.1"/>
    <property type="molecule type" value="Genomic_DNA"/>
</dbReference>
<dbReference type="PROSITE" id="PS51471">
    <property type="entry name" value="FE2OG_OXY"/>
    <property type="match status" value="1"/>
</dbReference>
<dbReference type="InterPro" id="IPR027450">
    <property type="entry name" value="AlkB-like"/>
</dbReference>
<keyword evidence="2" id="KW-0560">Oxidoreductase</keyword>
<dbReference type="InterPro" id="IPR037151">
    <property type="entry name" value="AlkB-like_sf"/>
</dbReference>
<evidence type="ECO:0000313" key="3">
    <source>
        <dbReference type="Proteomes" id="UP001324380"/>
    </source>
</evidence>
<gene>
    <name evidence="2" type="ORF">SNE25_10410</name>
</gene>
<dbReference type="Pfam" id="PF13532">
    <property type="entry name" value="2OG-FeII_Oxy_2"/>
    <property type="match status" value="1"/>
</dbReference>
<dbReference type="PANTHER" id="PTHR31212">
    <property type="entry name" value="ALPHA-KETOGLUTARATE-DEPENDENT DIOXYGENASE ALKB HOMOLOG 3"/>
    <property type="match status" value="1"/>
</dbReference>
<dbReference type="InterPro" id="IPR032854">
    <property type="entry name" value="ALKBH3"/>
</dbReference>
<keyword evidence="2" id="KW-0223">Dioxygenase</keyword>
<sequence>MSNYLFELQAPVIKMDIFADNQLNIFNPARQNLLPFDGEVFLYPNFYQEDGAYDLFDSLKHSILWKQDKMKIYGKSVNFPRLTSWYAEGDKTYTYSGVVNTPLPFTPLLLKIKQAAEAQCGKQFNSALLNYYRDGSDSMGWHSDDEKELSGNPVIASASFGATRVFQFKHKQQKKAKVSVALGNGSLLIMQGQTQHHWLHQVPKTAQEQGPRINITFRDIKY</sequence>
<dbReference type="SUPFAM" id="SSF51197">
    <property type="entry name" value="Clavaminate synthase-like"/>
    <property type="match status" value="1"/>
</dbReference>
<evidence type="ECO:0000313" key="2">
    <source>
        <dbReference type="EMBL" id="WPU95929.1"/>
    </source>
</evidence>
<dbReference type="PANTHER" id="PTHR31212:SF4">
    <property type="entry name" value="ALPHA-KETOGLUTARATE-DEPENDENT DIOXYGENASE ALKB HOMOLOG 3"/>
    <property type="match status" value="1"/>
</dbReference>
<protein>
    <submittedName>
        <fullName evidence="2">Alpha-ketoglutarate-dependent dioxygenase AlkB</fullName>
    </submittedName>
</protein>
<evidence type="ECO:0000259" key="1">
    <source>
        <dbReference type="PROSITE" id="PS51471"/>
    </source>
</evidence>
<organism evidence="2 3">
    <name type="scientific">Mucilaginibacter sabulilitoris</name>
    <dbReference type="NCBI Taxonomy" id="1173583"/>
    <lineage>
        <taxon>Bacteria</taxon>
        <taxon>Pseudomonadati</taxon>
        <taxon>Bacteroidota</taxon>
        <taxon>Sphingobacteriia</taxon>
        <taxon>Sphingobacteriales</taxon>
        <taxon>Sphingobacteriaceae</taxon>
        <taxon>Mucilaginibacter</taxon>
    </lineage>
</organism>
<name>A0ABZ0TVU8_9SPHI</name>
<dbReference type="GO" id="GO:0051213">
    <property type="term" value="F:dioxygenase activity"/>
    <property type="evidence" value="ECO:0007669"/>
    <property type="project" value="UniProtKB-KW"/>
</dbReference>